<keyword evidence="2" id="KW-1185">Reference proteome</keyword>
<evidence type="ECO:0000313" key="1">
    <source>
        <dbReference type="EMBL" id="CAB4040520.1"/>
    </source>
</evidence>
<reference evidence="1" key="1">
    <citation type="submission" date="2020-04" db="EMBL/GenBank/DDBJ databases">
        <authorList>
            <person name="Alioto T."/>
            <person name="Alioto T."/>
            <person name="Gomez Garrido J."/>
        </authorList>
    </citation>
    <scope>NUCLEOTIDE SEQUENCE</scope>
    <source>
        <strain evidence="1">A484AB</strain>
    </source>
</reference>
<proteinExistence type="predicted"/>
<name>A0A6S7KEM5_PARCT</name>
<dbReference type="AlphaFoldDB" id="A0A6S7KEM5"/>
<dbReference type="EMBL" id="CACRXK020026913">
    <property type="protein sequence ID" value="CAB4040520.1"/>
    <property type="molecule type" value="Genomic_DNA"/>
</dbReference>
<gene>
    <name evidence="1" type="ORF">PACLA_8A035713</name>
</gene>
<evidence type="ECO:0000313" key="2">
    <source>
        <dbReference type="Proteomes" id="UP001152795"/>
    </source>
</evidence>
<organism evidence="1 2">
    <name type="scientific">Paramuricea clavata</name>
    <name type="common">Red gorgonian</name>
    <name type="synonym">Violescent sea-whip</name>
    <dbReference type="NCBI Taxonomy" id="317549"/>
    <lineage>
        <taxon>Eukaryota</taxon>
        <taxon>Metazoa</taxon>
        <taxon>Cnidaria</taxon>
        <taxon>Anthozoa</taxon>
        <taxon>Octocorallia</taxon>
        <taxon>Malacalcyonacea</taxon>
        <taxon>Plexauridae</taxon>
        <taxon>Paramuricea</taxon>
    </lineage>
</organism>
<comment type="caution">
    <text evidence="1">The sequence shown here is derived from an EMBL/GenBank/DDBJ whole genome shotgun (WGS) entry which is preliminary data.</text>
</comment>
<protein>
    <submittedName>
        <fullName evidence="1">Uncharacterized protein</fullName>
    </submittedName>
</protein>
<sequence>MGAPDVIETDGQSIASRLAKQINRITKLIKKDIDKYNNDDHGNFQNECLPLTIGFDEIKDPDCAFWLILHVPNAGDSNENQNSIPFNVKRKAIDLCHLSDRAKEEQVLLKDEMRNTFHHYRQQHDLITDFIMATDNDNAIVDEMQFGELLFCRRKLLYIECRLLQIQEKFSPHIGIEIPRMIIIPGHEEDDVVLEQDDEVVGEENEEEVVIINPLAEESDSDCEYESDSEFATCDIFL</sequence>
<accession>A0A6S7KEM5</accession>
<dbReference type="Proteomes" id="UP001152795">
    <property type="component" value="Unassembled WGS sequence"/>
</dbReference>
<dbReference type="OrthoDB" id="5990178at2759"/>